<dbReference type="GO" id="GO:0004252">
    <property type="term" value="F:serine-type endopeptidase activity"/>
    <property type="evidence" value="ECO:0007669"/>
    <property type="project" value="InterPro"/>
</dbReference>
<proteinExistence type="predicted"/>
<dbReference type="SUPFAM" id="SSF50156">
    <property type="entry name" value="PDZ domain-like"/>
    <property type="match status" value="1"/>
</dbReference>
<dbReference type="InterPro" id="IPR036034">
    <property type="entry name" value="PDZ_sf"/>
</dbReference>
<gene>
    <name evidence="4" type="ORF">HS096_00310</name>
</gene>
<dbReference type="SMART" id="SM00228">
    <property type="entry name" value="PDZ"/>
    <property type="match status" value="1"/>
</dbReference>
<dbReference type="InterPro" id="IPR009003">
    <property type="entry name" value="Peptidase_S1_PA"/>
</dbReference>
<dbReference type="PANTHER" id="PTHR43343:SF3">
    <property type="entry name" value="PROTEASE DO-LIKE 8, CHLOROPLASTIC"/>
    <property type="match status" value="1"/>
</dbReference>
<dbReference type="InterPro" id="IPR001478">
    <property type="entry name" value="PDZ"/>
</dbReference>
<dbReference type="Gene3D" id="2.40.10.120">
    <property type="match status" value="1"/>
</dbReference>
<dbReference type="SUPFAM" id="SSF50494">
    <property type="entry name" value="Trypsin-like serine proteases"/>
    <property type="match status" value="1"/>
</dbReference>
<dbReference type="EMBL" id="JABTTY010000001">
    <property type="protein sequence ID" value="MBE7524830.1"/>
    <property type="molecule type" value="Genomic_DNA"/>
</dbReference>
<evidence type="ECO:0000313" key="5">
    <source>
        <dbReference type="Proteomes" id="UP000710385"/>
    </source>
</evidence>
<accession>A0A928Y4G1</accession>
<protein>
    <submittedName>
        <fullName evidence="4">Trypsin-like peptidase domain-containing protein</fullName>
    </submittedName>
</protein>
<evidence type="ECO:0000256" key="1">
    <source>
        <dbReference type="ARBA" id="ARBA00022670"/>
    </source>
</evidence>
<evidence type="ECO:0000256" key="2">
    <source>
        <dbReference type="ARBA" id="ARBA00022801"/>
    </source>
</evidence>
<dbReference type="GO" id="GO:0006508">
    <property type="term" value="P:proteolysis"/>
    <property type="evidence" value="ECO:0007669"/>
    <property type="project" value="UniProtKB-KW"/>
</dbReference>
<dbReference type="PROSITE" id="PS50106">
    <property type="entry name" value="PDZ"/>
    <property type="match status" value="1"/>
</dbReference>
<dbReference type="Pfam" id="PF13365">
    <property type="entry name" value="Trypsin_2"/>
    <property type="match status" value="1"/>
</dbReference>
<keyword evidence="1" id="KW-0645">Protease</keyword>
<dbReference type="PANTHER" id="PTHR43343">
    <property type="entry name" value="PEPTIDASE S12"/>
    <property type="match status" value="1"/>
</dbReference>
<dbReference type="Proteomes" id="UP000710385">
    <property type="component" value="Unassembled WGS sequence"/>
</dbReference>
<dbReference type="Gene3D" id="2.30.42.10">
    <property type="match status" value="1"/>
</dbReference>
<dbReference type="Pfam" id="PF13180">
    <property type="entry name" value="PDZ_2"/>
    <property type="match status" value="1"/>
</dbReference>
<dbReference type="InterPro" id="IPR001940">
    <property type="entry name" value="Peptidase_S1C"/>
</dbReference>
<dbReference type="InterPro" id="IPR051201">
    <property type="entry name" value="Chloro_Bact_Ser_Proteases"/>
</dbReference>
<sequence>MSISSKNLFAAALAGMAGSLAVIGSIVFIASYQPTWIAQALGIPSMRNTSNLSTNGTSNKAISLDDLKELDREQLIENVVERVSPAVVSITVQREVSMAPAEDIPFFDPFEDFFGMPNPFGSPFQNSPQSDTDRKERVDVGGGTGFLISGDGYIVTNRHVVESRNATYAVMTGDGTEHDATVIAKDPVLDIAILKIDANNLPYLQFGDSDGVKVGQTAIAIGNALAEFRNTVSVGVISGIARSIQAGDNQGNVERLENVLQTDAAINPGNSGGPLLDIRGNVIGVNVAMAGGSENIGFALPSNIVREVAESVRTNGKIIRPFLGVRYVPITKSLKEKNGLSVDYGVLVLRGADETELAVTPGSAADKAGIVEHDIILNVDGQNIDDTHTLASLIRSKHVGDRITLNILHKGEEKYVTAELQAYPDGE</sequence>
<feature type="domain" description="PDZ" evidence="3">
    <location>
        <begin position="327"/>
        <end position="411"/>
    </location>
</feature>
<organism evidence="4 5">
    <name type="scientific">candidate division WWE3 bacterium</name>
    <dbReference type="NCBI Taxonomy" id="2053526"/>
    <lineage>
        <taxon>Bacteria</taxon>
        <taxon>Katanobacteria</taxon>
    </lineage>
</organism>
<dbReference type="AlphaFoldDB" id="A0A928Y4G1"/>
<keyword evidence="2" id="KW-0378">Hydrolase</keyword>
<evidence type="ECO:0000313" key="4">
    <source>
        <dbReference type="EMBL" id="MBE7524830.1"/>
    </source>
</evidence>
<name>A0A928Y4G1_UNCKA</name>
<dbReference type="PRINTS" id="PR00834">
    <property type="entry name" value="PROTEASES2C"/>
</dbReference>
<evidence type="ECO:0000259" key="3">
    <source>
        <dbReference type="PROSITE" id="PS50106"/>
    </source>
</evidence>
<reference evidence="4" key="1">
    <citation type="submission" date="2020-05" db="EMBL/GenBank/DDBJ databases">
        <title>High-Quality Genomes of Partial-Nitritation/Anammox System by Hierarchical Clustering Based Hybrid Assembly.</title>
        <authorList>
            <person name="Liu L."/>
            <person name="Wang Y."/>
            <person name="Che Y."/>
            <person name="Chen Y."/>
            <person name="Xia Y."/>
            <person name="Luo R."/>
            <person name="Cheng S.H."/>
            <person name="Zheng C."/>
            <person name="Zhang T."/>
        </authorList>
    </citation>
    <scope>NUCLEOTIDE SEQUENCE</scope>
    <source>
        <strain evidence="4">H1_PAT1</strain>
    </source>
</reference>
<comment type="caution">
    <text evidence="4">The sequence shown here is derived from an EMBL/GenBank/DDBJ whole genome shotgun (WGS) entry which is preliminary data.</text>
</comment>